<evidence type="ECO:0000313" key="9">
    <source>
        <dbReference type="Proteomes" id="UP000093267"/>
    </source>
</evidence>
<dbReference type="InterPro" id="IPR036390">
    <property type="entry name" value="WH_DNA-bd_sf"/>
</dbReference>
<dbReference type="SMART" id="SM00345">
    <property type="entry name" value="HTH_GNTR"/>
    <property type="match status" value="1"/>
</dbReference>
<dbReference type="OrthoDB" id="9808770at2"/>
<evidence type="ECO:0000256" key="4">
    <source>
        <dbReference type="ARBA" id="ARBA00023015"/>
    </source>
</evidence>
<proteinExistence type="inferred from homology"/>
<dbReference type="GO" id="GO:0003700">
    <property type="term" value="F:DNA-binding transcription factor activity"/>
    <property type="evidence" value="ECO:0007669"/>
    <property type="project" value="InterPro"/>
</dbReference>
<evidence type="ECO:0000256" key="5">
    <source>
        <dbReference type="ARBA" id="ARBA00023125"/>
    </source>
</evidence>
<reference evidence="8 9" key="1">
    <citation type="submission" date="2016-03" db="EMBL/GenBank/DDBJ databases">
        <title>Pediococcus and Lactobacillus from brewery environment - whole genome sequencing and assembly.</title>
        <authorList>
            <person name="Behr J."/>
            <person name="Geissler A.J."/>
            <person name="Vogel R.F."/>
        </authorList>
    </citation>
    <scope>NUCLEOTIDE SEQUENCE [LARGE SCALE GENOMIC DNA]</scope>
    <source>
        <strain evidence="8 9">TMW 1.1995</strain>
    </source>
</reference>
<dbReference type="GO" id="GO:0008483">
    <property type="term" value="F:transaminase activity"/>
    <property type="evidence" value="ECO:0007669"/>
    <property type="project" value="UniProtKB-KW"/>
</dbReference>
<dbReference type="RefSeq" id="WP_056987028.1">
    <property type="nucleotide sequence ID" value="NZ_CP014912.1"/>
</dbReference>
<dbReference type="Pfam" id="PF00155">
    <property type="entry name" value="Aminotran_1_2"/>
    <property type="match status" value="1"/>
</dbReference>
<dbReference type="Gene3D" id="1.10.10.10">
    <property type="entry name" value="Winged helix-like DNA-binding domain superfamily/Winged helix DNA-binding domain"/>
    <property type="match status" value="1"/>
</dbReference>
<evidence type="ECO:0000259" key="7">
    <source>
        <dbReference type="PROSITE" id="PS50949"/>
    </source>
</evidence>
<dbReference type="PRINTS" id="PR00035">
    <property type="entry name" value="HTHGNTR"/>
</dbReference>
<dbReference type="InterPro" id="IPR015424">
    <property type="entry name" value="PyrdxlP-dep_Trfase"/>
</dbReference>
<dbReference type="PROSITE" id="PS50949">
    <property type="entry name" value="HTH_GNTR"/>
    <property type="match status" value="1"/>
</dbReference>
<comment type="similarity">
    <text evidence="1">In the C-terminal section; belongs to the class-I pyridoxal-phosphate-dependent aminotransferase family.</text>
</comment>
<dbReference type="Gene3D" id="3.40.640.10">
    <property type="entry name" value="Type I PLP-dependent aspartate aminotransferase-like (Major domain)"/>
    <property type="match status" value="1"/>
</dbReference>
<dbReference type="InterPro" id="IPR004839">
    <property type="entry name" value="Aminotransferase_I/II_large"/>
</dbReference>
<keyword evidence="5" id="KW-0238">DNA-binding</keyword>
<name>A0A1B2IXK7_9LACO</name>
<dbReference type="PANTHER" id="PTHR46577">
    <property type="entry name" value="HTH-TYPE TRANSCRIPTIONAL REGULATORY PROTEIN GABR"/>
    <property type="match status" value="1"/>
</dbReference>
<evidence type="ECO:0000256" key="2">
    <source>
        <dbReference type="ARBA" id="ARBA00022576"/>
    </source>
</evidence>
<accession>A0A1B2IXK7</accession>
<keyword evidence="6" id="KW-0804">Transcription</keyword>
<dbReference type="GO" id="GO:0003677">
    <property type="term" value="F:DNA binding"/>
    <property type="evidence" value="ECO:0007669"/>
    <property type="project" value="UniProtKB-KW"/>
</dbReference>
<protein>
    <recommendedName>
        <fullName evidence="7">HTH gntR-type domain-containing protein</fullName>
    </recommendedName>
</protein>
<evidence type="ECO:0000256" key="6">
    <source>
        <dbReference type="ARBA" id="ARBA00023163"/>
    </source>
</evidence>
<dbReference type="InterPro" id="IPR051446">
    <property type="entry name" value="HTH_trans_reg/aminotransferase"/>
</dbReference>
<evidence type="ECO:0000256" key="1">
    <source>
        <dbReference type="ARBA" id="ARBA00005384"/>
    </source>
</evidence>
<keyword evidence="2" id="KW-0032">Aminotransferase</keyword>
<dbReference type="STRING" id="240427.AYR62_11775"/>
<feature type="domain" description="HTH gntR-type" evidence="7">
    <location>
        <begin position="10"/>
        <end position="78"/>
    </location>
</feature>
<organism evidence="8 9">
    <name type="scientific">Secundilactobacillus paracollinoides</name>
    <dbReference type="NCBI Taxonomy" id="240427"/>
    <lineage>
        <taxon>Bacteria</taxon>
        <taxon>Bacillati</taxon>
        <taxon>Bacillota</taxon>
        <taxon>Bacilli</taxon>
        <taxon>Lactobacillales</taxon>
        <taxon>Lactobacillaceae</taxon>
        <taxon>Secundilactobacillus</taxon>
    </lineage>
</organism>
<dbReference type="AlphaFoldDB" id="A0A1B2IXK7"/>
<evidence type="ECO:0000256" key="3">
    <source>
        <dbReference type="ARBA" id="ARBA00022898"/>
    </source>
</evidence>
<dbReference type="Pfam" id="PF00392">
    <property type="entry name" value="GntR"/>
    <property type="match status" value="1"/>
</dbReference>
<dbReference type="InterPro" id="IPR036388">
    <property type="entry name" value="WH-like_DNA-bd_sf"/>
</dbReference>
<dbReference type="InterPro" id="IPR015421">
    <property type="entry name" value="PyrdxlP-dep_Trfase_major"/>
</dbReference>
<dbReference type="GO" id="GO:0030170">
    <property type="term" value="F:pyridoxal phosphate binding"/>
    <property type="evidence" value="ECO:0007669"/>
    <property type="project" value="InterPro"/>
</dbReference>
<dbReference type="KEGG" id="lpd:AYR62_11775"/>
<keyword evidence="4" id="KW-0805">Transcription regulation</keyword>
<keyword evidence="2" id="KW-0808">Transferase</keyword>
<dbReference type="InterPro" id="IPR000524">
    <property type="entry name" value="Tscrpt_reg_HTH_GntR"/>
</dbReference>
<dbReference type="Proteomes" id="UP000093267">
    <property type="component" value="Chromosome"/>
</dbReference>
<keyword evidence="3" id="KW-0663">Pyridoxal phosphate</keyword>
<dbReference type="SUPFAM" id="SSF53383">
    <property type="entry name" value="PLP-dependent transferases"/>
    <property type="match status" value="1"/>
</dbReference>
<keyword evidence="9" id="KW-1185">Reference proteome</keyword>
<dbReference type="PANTHER" id="PTHR46577:SF1">
    <property type="entry name" value="HTH-TYPE TRANSCRIPTIONAL REGULATORY PROTEIN GABR"/>
    <property type="match status" value="1"/>
</dbReference>
<evidence type="ECO:0000313" key="8">
    <source>
        <dbReference type="EMBL" id="ANZ66806.1"/>
    </source>
</evidence>
<sequence>MLLIDRNGGEKIYLQLYRQIRAEIETSVRQPGQAMPSTRYLSQELAVSRNTVDHAYQDLVAEGYLVSRPGAGYHVTHHLPFVVEEKPATQRSVHRGAFQYDFTENFDYLRLFPKQAWLSAEERVMSHGIEHIQPVNGDLEYRQQLVTYLNRLKNIDVTPEQIVITSGFNEAASIIARLMPEWRKTTLAVAEPVAPNARDVWTSLNIPTMPFRDWQRLPKTAAYLLAPTHNFPSGEGLSMAQRQELAHKLLADDCYLIELDTDGSLSYSGQAAPAIFHEMGGQNCFYYTNYDETLGSSLCLGVLVLPEALVASFQTTYRHLPNRNSQWQQQILSQLIANDDLERFIRQLTIVYNNRRQLINSLVAETFGDKLTPMGAAAGSFAVFHVNSDATVDHLIDVAGQAGVGLVNPDRCWRNRKPAYKSIVFSFRQTDDDHIIAGIKVLAQAWSAIL</sequence>
<dbReference type="EMBL" id="CP014924">
    <property type="protein sequence ID" value="ANZ66806.1"/>
    <property type="molecule type" value="Genomic_DNA"/>
</dbReference>
<gene>
    <name evidence="8" type="ORF">AYR63_06425</name>
</gene>
<dbReference type="CDD" id="cd07377">
    <property type="entry name" value="WHTH_GntR"/>
    <property type="match status" value="1"/>
</dbReference>
<dbReference type="SUPFAM" id="SSF46785">
    <property type="entry name" value="Winged helix' DNA-binding domain"/>
    <property type="match status" value="1"/>
</dbReference>